<dbReference type="PRINTS" id="PR00359">
    <property type="entry name" value="BP450"/>
</dbReference>
<evidence type="ECO:0000256" key="7">
    <source>
        <dbReference type="RuleBase" id="RU000461"/>
    </source>
</evidence>
<comment type="similarity">
    <text evidence="1 7">Belongs to the cytochrome P450 family.</text>
</comment>
<comment type="caution">
    <text evidence="8">The sequence shown here is derived from an EMBL/GenBank/DDBJ whole genome shotgun (WGS) entry which is preliminary data.</text>
</comment>
<dbReference type="PANTHER" id="PTHR46696">
    <property type="entry name" value="P450, PUTATIVE (EUROFUNG)-RELATED"/>
    <property type="match status" value="1"/>
</dbReference>
<accession>A0A1S1NRA1</accession>
<dbReference type="EC" id="1.14.-.-" evidence="9"/>
<keyword evidence="3 7" id="KW-0479">Metal-binding</keyword>
<dbReference type="PANTHER" id="PTHR46696:SF6">
    <property type="entry name" value="P450, PUTATIVE (EUROFUNG)-RELATED"/>
    <property type="match status" value="1"/>
</dbReference>
<dbReference type="RefSeq" id="WP_071019515.1">
    <property type="nucleotide sequence ID" value="NZ_MLQM01000001.1"/>
</dbReference>
<evidence type="ECO:0000256" key="5">
    <source>
        <dbReference type="ARBA" id="ARBA00023004"/>
    </source>
</evidence>
<evidence type="ECO:0000313" key="8">
    <source>
        <dbReference type="EMBL" id="OHV06965.1"/>
    </source>
</evidence>
<keyword evidence="10" id="KW-1185">Reference proteome</keyword>
<proteinExistence type="inferred from homology"/>
<evidence type="ECO:0000313" key="10">
    <source>
        <dbReference type="Proteomes" id="UP000179734"/>
    </source>
</evidence>
<dbReference type="Proteomes" id="UP000179734">
    <property type="component" value="Unassembled WGS sequence"/>
</dbReference>
<evidence type="ECO:0000313" key="9">
    <source>
        <dbReference type="EMBL" id="PQM47976.1"/>
    </source>
</evidence>
<evidence type="ECO:0000313" key="11">
    <source>
        <dbReference type="Proteomes" id="UP000238296"/>
    </source>
</evidence>
<dbReference type="InterPro" id="IPR036396">
    <property type="entry name" value="Cyt_P450_sf"/>
</dbReference>
<dbReference type="GO" id="GO:0005506">
    <property type="term" value="F:iron ion binding"/>
    <property type="evidence" value="ECO:0007669"/>
    <property type="project" value="InterPro"/>
</dbReference>
<dbReference type="PRINTS" id="PR00385">
    <property type="entry name" value="P450"/>
</dbReference>
<dbReference type="Gene3D" id="1.10.630.10">
    <property type="entry name" value="Cytochrome P450"/>
    <property type="match status" value="1"/>
</dbReference>
<dbReference type="Pfam" id="PF00067">
    <property type="entry name" value="p450"/>
    <property type="match status" value="1"/>
</dbReference>
<evidence type="ECO:0000256" key="3">
    <source>
        <dbReference type="ARBA" id="ARBA00022723"/>
    </source>
</evidence>
<evidence type="ECO:0000256" key="2">
    <source>
        <dbReference type="ARBA" id="ARBA00022617"/>
    </source>
</evidence>
<dbReference type="InterPro" id="IPR017972">
    <property type="entry name" value="Cyt_P450_CS"/>
</dbReference>
<reference evidence="8 10" key="1">
    <citation type="submission" date="2016-10" db="EMBL/GenBank/DDBJ databases">
        <title>Genome sequence of Mycobacterium talmonii.</title>
        <authorList>
            <person name="Greninger A.L."/>
            <person name="Elliott B."/>
            <person name="Vasireddy S."/>
            <person name="Vasireddy R."/>
        </authorList>
    </citation>
    <scope>NUCLEOTIDE SEQUENCE [LARGE SCALE GENOMIC DNA]</scope>
    <source>
        <strain evidence="8">MO-5499</strain>
        <strain evidence="10">NE-TNMC-100812</strain>
    </source>
</reference>
<gene>
    <name evidence="8" type="ORF">BKN37_00215</name>
    <name evidence="9" type="ORF">C1Y40_01799</name>
</gene>
<dbReference type="GO" id="GO:0016705">
    <property type="term" value="F:oxidoreductase activity, acting on paired donors, with incorporation or reduction of molecular oxygen"/>
    <property type="evidence" value="ECO:0007669"/>
    <property type="project" value="InterPro"/>
</dbReference>
<keyword evidence="5 7" id="KW-0408">Iron</keyword>
<dbReference type="Proteomes" id="UP000238296">
    <property type="component" value="Unassembled WGS sequence"/>
</dbReference>
<keyword evidence="6 7" id="KW-0503">Monooxygenase</keyword>
<organism evidence="8 10">
    <name type="scientific">Mycobacterium talmoniae</name>
    <dbReference type="NCBI Taxonomy" id="1858794"/>
    <lineage>
        <taxon>Bacteria</taxon>
        <taxon>Bacillati</taxon>
        <taxon>Actinomycetota</taxon>
        <taxon>Actinomycetes</taxon>
        <taxon>Mycobacteriales</taxon>
        <taxon>Mycobacteriaceae</taxon>
        <taxon>Mycobacterium</taxon>
    </lineage>
</organism>
<keyword evidence="2 7" id="KW-0349">Heme</keyword>
<name>A0A1S1NRA1_9MYCO</name>
<dbReference type="GO" id="GO:0004497">
    <property type="term" value="F:monooxygenase activity"/>
    <property type="evidence" value="ECO:0007669"/>
    <property type="project" value="UniProtKB-KW"/>
</dbReference>
<evidence type="ECO:0000256" key="6">
    <source>
        <dbReference type="ARBA" id="ARBA00023033"/>
    </source>
</evidence>
<dbReference type="EMBL" id="PPEA01000254">
    <property type="protein sequence ID" value="PQM47976.1"/>
    <property type="molecule type" value="Genomic_DNA"/>
</dbReference>
<protein>
    <submittedName>
        <fullName evidence="8 9">Cytochrome</fullName>
        <ecNumber evidence="9">1.14.-.-</ecNumber>
    </submittedName>
</protein>
<dbReference type="AlphaFoldDB" id="A0A1S1NRA1"/>
<dbReference type="EMBL" id="MLQM01000001">
    <property type="protein sequence ID" value="OHV06965.1"/>
    <property type="molecule type" value="Genomic_DNA"/>
</dbReference>
<dbReference type="PROSITE" id="PS00086">
    <property type="entry name" value="CYTOCHROME_P450"/>
    <property type="match status" value="1"/>
</dbReference>
<reference evidence="9 11" key="2">
    <citation type="journal article" date="2017" name="Int. J. Syst. Evol. Microbiol.">
        <title>Mycobacterium talmoniae sp. nov., a slowly growing mycobacterium isolated from human respiratory samples.</title>
        <authorList>
            <person name="Davidson R.M."/>
            <person name="DeGroote M.A."/>
            <person name="Marola J.L."/>
            <person name="Buss S."/>
            <person name="Jones V."/>
            <person name="McNeil M.R."/>
            <person name="Freifeld A.G."/>
            <person name="Elaine Epperson L."/>
            <person name="Hasan N.A."/>
            <person name="Jackson M."/>
            <person name="Iwen P.C."/>
            <person name="Salfinger M."/>
            <person name="Strong M."/>
        </authorList>
    </citation>
    <scope>NUCLEOTIDE SEQUENCE [LARGE SCALE GENOMIC DNA]</scope>
    <source>
        <strain evidence="9 11">ATCC BAA-2683</strain>
    </source>
</reference>
<dbReference type="InterPro" id="IPR002397">
    <property type="entry name" value="Cyt_P450_B"/>
</dbReference>
<dbReference type="SUPFAM" id="SSF48264">
    <property type="entry name" value="Cytochrome P450"/>
    <property type="match status" value="1"/>
</dbReference>
<evidence type="ECO:0000256" key="1">
    <source>
        <dbReference type="ARBA" id="ARBA00010617"/>
    </source>
</evidence>
<dbReference type="GO" id="GO:0020037">
    <property type="term" value="F:heme binding"/>
    <property type="evidence" value="ECO:0007669"/>
    <property type="project" value="InterPro"/>
</dbReference>
<evidence type="ECO:0000256" key="4">
    <source>
        <dbReference type="ARBA" id="ARBA00023002"/>
    </source>
</evidence>
<keyword evidence="4 7" id="KW-0560">Oxidoreductase</keyword>
<reference evidence="9" key="3">
    <citation type="submission" date="2018-01" db="EMBL/GenBank/DDBJ databases">
        <authorList>
            <person name="Gaut B.S."/>
            <person name="Morton B.R."/>
            <person name="Clegg M.T."/>
            <person name="Duvall M.R."/>
        </authorList>
    </citation>
    <scope>NUCLEOTIDE SEQUENCE</scope>
    <source>
        <strain evidence="9">ATCC BAA-2683</strain>
    </source>
</reference>
<dbReference type="InterPro" id="IPR001128">
    <property type="entry name" value="Cyt_P450"/>
</dbReference>
<sequence>MTDTTSRQAEHPQLPDEGEIAGLLPDFDFFQPEHSDRWEEILGYARQHCPVPHTSATGGYYIATRYEDVRRVLTDPETFSSTQYTNITGNGGVLLPPLDTDPPLQHDFRQLLNPFFHPKRLAANDGRVRDIAVAAMDPWMGSGRCEAMQDFSNPFVTNVLASVIFEDDDGGLFREAAACNERFITGDISGVVDFYQLMVGFVEERTVSSRPGDIVEAITTGTVAGRPLTDAERVGVVQVLFIGGLDTTKVAIGDMLLQLAVDASFEQRLRRPGWERTVLDEFLRHSSPVGAMGRIVTRDVDLNGAQLHAGDRVLVYFASANRDADVFERPDEVRFDRERNPHVAFGMGVHRCIGMHLARQQIRIAIDTLLERITNIRLAPGTELSRRPGMSRLLNALPIEFDIR</sequence>